<evidence type="ECO:0000256" key="2">
    <source>
        <dbReference type="ARBA" id="ARBA00023015"/>
    </source>
</evidence>
<dbReference type="InterPro" id="IPR009061">
    <property type="entry name" value="DNA-bd_dom_put_sf"/>
</dbReference>
<feature type="domain" description="HTH merR-type" evidence="6">
    <location>
        <begin position="1"/>
        <end position="68"/>
    </location>
</feature>
<feature type="coiled-coil region" evidence="5">
    <location>
        <begin position="80"/>
        <end position="117"/>
    </location>
</feature>
<evidence type="ECO:0000313" key="8">
    <source>
        <dbReference type="Proteomes" id="UP000198982"/>
    </source>
</evidence>
<keyword evidence="8" id="KW-1185">Reference proteome</keyword>
<dbReference type="PROSITE" id="PS50937">
    <property type="entry name" value="HTH_MERR_2"/>
    <property type="match status" value="1"/>
</dbReference>
<dbReference type="PANTHER" id="PTHR30204">
    <property type="entry name" value="REDOX-CYCLING DRUG-SENSING TRANSCRIPTIONAL ACTIVATOR SOXR"/>
    <property type="match status" value="1"/>
</dbReference>
<evidence type="ECO:0000313" key="7">
    <source>
        <dbReference type="EMBL" id="SEC94662.1"/>
    </source>
</evidence>
<dbReference type="Gene3D" id="1.10.1660.10">
    <property type="match status" value="1"/>
</dbReference>
<dbReference type="PANTHER" id="PTHR30204:SF69">
    <property type="entry name" value="MERR-FAMILY TRANSCRIPTIONAL REGULATOR"/>
    <property type="match status" value="1"/>
</dbReference>
<name>A0A1H4WMW7_9PSED</name>
<sequence length="123" mass="14077">MYIGQAAQLSGTTVKSIRHYEAIGLLPEAPRQGRYRLYDTQSVEQLMFIKCAQQLGFKLKELQQVFATHKGQAFPWDRAQAALAQKRRELQQQIDDLQQLQGRLEVFETSLQQAREECPLGGL</sequence>
<reference evidence="8" key="1">
    <citation type="submission" date="2016-10" db="EMBL/GenBank/DDBJ databases">
        <authorList>
            <person name="Varghese N."/>
            <person name="Submissions S."/>
        </authorList>
    </citation>
    <scope>NUCLEOTIDE SEQUENCE [LARGE SCALE GENOMIC DNA]</scope>
    <source>
        <strain evidence="8">DSM 9751</strain>
    </source>
</reference>
<evidence type="ECO:0000256" key="5">
    <source>
        <dbReference type="SAM" id="Coils"/>
    </source>
</evidence>
<keyword evidence="3" id="KW-0238">DNA-binding</keyword>
<dbReference type="AlphaFoldDB" id="A0A1H4WMW7"/>
<keyword evidence="5" id="KW-0175">Coiled coil</keyword>
<dbReference type="InterPro" id="IPR047057">
    <property type="entry name" value="MerR_fam"/>
</dbReference>
<protein>
    <submittedName>
        <fullName evidence="7">Transcriptional regulator, MerR family</fullName>
    </submittedName>
</protein>
<accession>A0A1H4WMW7</accession>
<dbReference type="PRINTS" id="PR00040">
    <property type="entry name" value="HTHMERR"/>
</dbReference>
<dbReference type="Pfam" id="PF13411">
    <property type="entry name" value="MerR_1"/>
    <property type="match status" value="1"/>
</dbReference>
<keyword evidence="4" id="KW-0804">Transcription</keyword>
<dbReference type="SUPFAM" id="SSF46955">
    <property type="entry name" value="Putative DNA-binding domain"/>
    <property type="match status" value="1"/>
</dbReference>
<dbReference type="GO" id="GO:0003700">
    <property type="term" value="F:DNA-binding transcription factor activity"/>
    <property type="evidence" value="ECO:0007669"/>
    <property type="project" value="InterPro"/>
</dbReference>
<evidence type="ECO:0000256" key="4">
    <source>
        <dbReference type="ARBA" id="ARBA00023163"/>
    </source>
</evidence>
<dbReference type="EMBL" id="FNTJ01000002">
    <property type="protein sequence ID" value="SEC94662.1"/>
    <property type="molecule type" value="Genomic_DNA"/>
</dbReference>
<evidence type="ECO:0000259" key="6">
    <source>
        <dbReference type="PROSITE" id="PS50937"/>
    </source>
</evidence>
<organism evidence="7 8">
    <name type="scientific">Pseudomonas saponiphila</name>
    <dbReference type="NCBI Taxonomy" id="556534"/>
    <lineage>
        <taxon>Bacteria</taxon>
        <taxon>Pseudomonadati</taxon>
        <taxon>Pseudomonadota</taxon>
        <taxon>Gammaproteobacteria</taxon>
        <taxon>Pseudomonadales</taxon>
        <taxon>Pseudomonadaceae</taxon>
        <taxon>Pseudomonas</taxon>
    </lineage>
</organism>
<keyword evidence="1" id="KW-0678">Repressor</keyword>
<dbReference type="InterPro" id="IPR000551">
    <property type="entry name" value="MerR-type_HTH_dom"/>
</dbReference>
<dbReference type="SMART" id="SM00422">
    <property type="entry name" value="HTH_MERR"/>
    <property type="match status" value="1"/>
</dbReference>
<dbReference type="Proteomes" id="UP000198982">
    <property type="component" value="Unassembled WGS sequence"/>
</dbReference>
<keyword evidence="2" id="KW-0805">Transcription regulation</keyword>
<dbReference type="GO" id="GO:0003677">
    <property type="term" value="F:DNA binding"/>
    <property type="evidence" value="ECO:0007669"/>
    <property type="project" value="UniProtKB-KW"/>
</dbReference>
<dbReference type="RefSeq" id="WP_092319389.1">
    <property type="nucleotide sequence ID" value="NZ_FNTJ01000002.1"/>
</dbReference>
<evidence type="ECO:0000256" key="1">
    <source>
        <dbReference type="ARBA" id="ARBA00022491"/>
    </source>
</evidence>
<gene>
    <name evidence="7" type="ORF">SAMN05216178_5506</name>
</gene>
<evidence type="ECO:0000256" key="3">
    <source>
        <dbReference type="ARBA" id="ARBA00023125"/>
    </source>
</evidence>
<proteinExistence type="predicted"/>